<accession>A0A5U8SVQ7</accession>
<comment type="caution">
    <text evidence="1">Lacks conserved residue(s) required for the propagation of feature annotation.</text>
</comment>
<dbReference type="EMBL" id="AAGUAT010000374">
    <property type="protein sequence ID" value="EBR9859765.1"/>
    <property type="molecule type" value="Genomic_DNA"/>
</dbReference>
<dbReference type="PROSITE" id="PS51160">
    <property type="entry name" value="ACYLPHOSPHATASE_3"/>
    <property type="match status" value="1"/>
</dbReference>
<dbReference type="AlphaFoldDB" id="A0A5U8SVQ7"/>
<reference evidence="4" key="1">
    <citation type="submission" date="2018-07" db="EMBL/GenBank/DDBJ databases">
        <authorList>
            <person name="Ashton P.M."/>
            <person name="Dallman T."/>
            <person name="Nair S."/>
            <person name="De Pinna E."/>
            <person name="Peters T."/>
            <person name="Grant K."/>
        </authorList>
    </citation>
    <scope>NUCLEOTIDE SEQUENCE</scope>
    <source>
        <strain evidence="4">296838</strain>
    </source>
</reference>
<evidence type="ECO:0000313" key="4">
    <source>
        <dbReference type="EMBL" id="EBR9859765.1"/>
    </source>
</evidence>
<dbReference type="Gene3D" id="3.30.70.100">
    <property type="match status" value="1"/>
</dbReference>
<dbReference type="SUPFAM" id="SSF54975">
    <property type="entry name" value="Acylphosphatase/BLUF domain-like"/>
    <property type="match status" value="1"/>
</dbReference>
<dbReference type="InterPro" id="IPR036046">
    <property type="entry name" value="Acylphosphatase-like_dom_sf"/>
</dbReference>
<evidence type="ECO:0000256" key="1">
    <source>
        <dbReference type="PROSITE-ProRule" id="PRU00520"/>
    </source>
</evidence>
<gene>
    <name evidence="4" type="ORF">DS524_28945</name>
</gene>
<evidence type="ECO:0000259" key="3">
    <source>
        <dbReference type="PROSITE" id="PS51160"/>
    </source>
</evidence>
<proteinExistence type="inferred from homology"/>
<sequence length="31" mass="3773">MKIGRHFAVYGRVQGVGFRYQTFYWAKRHNV</sequence>
<feature type="domain" description="Acylphosphatase-like" evidence="3">
    <location>
        <begin position="4"/>
        <end position="31"/>
    </location>
</feature>
<dbReference type="Pfam" id="PF00708">
    <property type="entry name" value="Acylphosphatase"/>
    <property type="match status" value="1"/>
</dbReference>
<dbReference type="InterPro" id="IPR017968">
    <property type="entry name" value="Acylphosphatase_CS"/>
</dbReference>
<dbReference type="InterPro" id="IPR001792">
    <property type="entry name" value="Acylphosphatase-like_dom"/>
</dbReference>
<protein>
    <submittedName>
        <fullName evidence="4">Acylphosphatase</fullName>
    </submittedName>
</protein>
<name>A0A5U8SVQ7_SALET</name>
<dbReference type="PROSITE" id="PS00150">
    <property type="entry name" value="ACYLPHOSPHATASE_1"/>
    <property type="match status" value="1"/>
</dbReference>
<evidence type="ECO:0000256" key="2">
    <source>
        <dbReference type="RuleBase" id="RU004168"/>
    </source>
</evidence>
<organism evidence="4">
    <name type="scientific">Salmonella enterica subsp. enterica serovar Chester</name>
    <dbReference type="NCBI Taxonomy" id="149386"/>
    <lineage>
        <taxon>Bacteria</taxon>
        <taxon>Pseudomonadati</taxon>
        <taxon>Pseudomonadota</taxon>
        <taxon>Gammaproteobacteria</taxon>
        <taxon>Enterobacterales</taxon>
        <taxon>Enterobacteriaceae</taxon>
        <taxon>Salmonella</taxon>
    </lineage>
</organism>
<feature type="non-terminal residue" evidence="4">
    <location>
        <position position="31"/>
    </location>
</feature>
<comment type="caution">
    <text evidence="4">The sequence shown here is derived from an EMBL/GenBank/DDBJ whole genome shotgun (WGS) entry which is preliminary data.</text>
</comment>
<comment type="similarity">
    <text evidence="2">Belongs to the acylphosphatase family.</text>
</comment>